<name>S9PL97_CYSF2</name>
<dbReference type="Gene3D" id="3.30.565.10">
    <property type="entry name" value="Histidine kinase-like ATPase, C-terminal domain"/>
    <property type="match status" value="1"/>
</dbReference>
<dbReference type="EMBL" id="ANAH02000004">
    <property type="protein sequence ID" value="EPX63806.1"/>
    <property type="molecule type" value="Genomic_DNA"/>
</dbReference>
<sequence length="547" mass="59304">MGDLPTVLEERREELLRRWSEALHRSLPRAAPGELPSPSELFELLHGLTRALGEHPSSASPPAAFPWLSRGDPLLLALAVYESLGEAVTDVLQEEGGVLSPGEARVLTRFITSGIAAAGAPREPSRVTEGRLLPESLTPLDAHIEREWQRLLASEKAARQEAEEANRLKDEFLATVSHELRTPLTAMLGWVQVLRNGNLPPEKRERALETVERNARAQGQLIEDLLDVSRIMSGKLKLDVGPVEVGHVVEQALESVRPAADAKGLRLQTALDSTGHVMGDAHRLQQVVWNLLSNAVKFTPKGGRVQVFVERRDSAVEITVADTGRGIAPEFLPHVFEHFRQAEGLLTRRAGGLGLGLSIVKQLVEMHGGTVAAFSEGVGQGATFTVRLPLSAAMRREATLPPSLQHAHPGIPCPPELTGLRVLVVDDEQDTRELLRTLLEECHAEVSTAASVAEGLERLKQELPDVLISDIGMPGEDGFHLISRVRALPPKEGGRTPAVALTAYARVEDRTRALLAGFHSHVPKPVEPVELLVVLASLSGRFGAVRG</sequence>
<dbReference type="SUPFAM" id="SSF55874">
    <property type="entry name" value="ATPase domain of HSP90 chaperone/DNA topoisomerase II/histidine kinase"/>
    <property type="match status" value="1"/>
</dbReference>
<dbReference type="FunFam" id="1.10.287.130:FF:000001">
    <property type="entry name" value="Two-component sensor histidine kinase"/>
    <property type="match status" value="1"/>
</dbReference>
<evidence type="ECO:0000259" key="10">
    <source>
        <dbReference type="PROSITE" id="PS50110"/>
    </source>
</evidence>
<dbReference type="Gene3D" id="3.40.50.2300">
    <property type="match status" value="1"/>
</dbReference>
<reference evidence="11" key="1">
    <citation type="submission" date="2013-05" db="EMBL/GenBank/DDBJ databases">
        <title>Genome assembly of Cystobacter fuscus DSM 2262.</title>
        <authorList>
            <person name="Sharma G."/>
            <person name="Khatri I."/>
            <person name="Kaur C."/>
            <person name="Mayilraj S."/>
            <person name="Subramanian S."/>
        </authorList>
    </citation>
    <scope>NUCLEOTIDE SEQUENCE [LARGE SCALE GENOMIC DNA]</scope>
    <source>
        <strain evidence="11">DSM 2262</strain>
    </source>
</reference>
<dbReference type="SMART" id="SM00448">
    <property type="entry name" value="REC"/>
    <property type="match status" value="1"/>
</dbReference>
<organism evidence="11 12">
    <name type="scientific">Cystobacter fuscus (strain ATCC 25194 / DSM 2262 / NBRC 100088 / M29)</name>
    <dbReference type="NCBI Taxonomy" id="1242864"/>
    <lineage>
        <taxon>Bacteria</taxon>
        <taxon>Pseudomonadati</taxon>
        <taxon>Myxococcota</taxon>
        <taxon>Myxococcia</taxon>
        <taxon>Myxococcales</taxon>
        <taxon>Cystobacterineae</taxon>
        <taxon>Archangiaceae</taxon>
        <taxon>Cystobacter</taxon>
    </lineage>
</organism>
<dbReference type="SUPFAM" id="SSF52172">
    <property type="entry name" value="CheY-like"/>
    <property type="match status" value="1"/>
</dbReference>
<keyword evidence="3 7" id="KW-0597">Phosphoprotein</keyword>
<dbReference type="SUPFAM" id="SSF47384">
    <property type="entry name" value="Homodimeric domain of signal transducing histidine kinase"/>
    <property type="match status" value="1"/>
</dbReference>
<evidence type="ECO:0000256" key="3">
    <source>
        <dbReference type="ARBA" id="ARBA00022553"/>
    </source>
</evidence>
<keyword evidence="6" id="KW-0902">Two-component regulatory system</keyword>
<dbReference type="InterPro" id="IPR004358">
    <property type="entry name" value="Sig_transdc_His_kin-like_C"/>
</dbReference>
<dbReference type="FunFam" id="3.30.565.10:FF:000010">
    <property type="entry name" value="Sensor histidine kinase RcsC"/>
    <property type="match status" value="1"/>
</dbReference>
<evidence type="ECO:0000256" key="2">
    <source>
        <dbReference type="ARBA" id="ARBA00012438"/>
    </source>
</evidence>
<dbReference type="Gene3D" id="1.10.287.130">
    <property type="match status" value="1"/>
</dbReference>
<dbReference type="InterPro" id="IPR011006">
    <property type="entry name" value="CheY-like_superfamily"/>
</dbReference>
<dbReference type="PRINTS" id="PR00344">
    <property type="entry name" value="BCTRLSENSOR"/>
</dbReference>
<evidence type="ECO:0000313" key="11">
    <source>
        <dbReference type="EMBL" id="EPX63806.1"/>
    </source>
</evidence>
<feature type="domain" description="Response regulatory" evidence="10">
    <location>
        <begin position="421"/>
        <end position="539"/>
    </location>
</feature>
<comment type="caution">
    <text evidence="11">The sequence shown here is derived from an EMBL/GenBank/DDBJ whole genome shotgun (WGS) entry which is preliminary data.</text>
</comment>
<keyword evidence="11" id="KW-0489">Methyltransferase</keyword>
<gene>
    <name evidence="11" type="ORF">D187_004935</name>
</gene>
<dbReference type="Proteomes" id="UP000011682">
    <property type="component" value="Unassembled WGS sequence"/>
</dbReference>
<dbReference type="CDD" id="cd00082">
    <property type="entry name" value="HisKA"/>
    <property type="match status" value="1"/>
</dbReference>
<evidence type="ECO:0000256" key="5">
    <source>
        <dbReference type="ARBA" id="ARBA00022777"/>
    </source>
</evidence>
<dbReference type="InterPro" id="IPR036890">
    <property type="entry name" value="HATPase_C_sf"/>
</dbReference>
<keyword evidence="12" id="KW-1185">Reference proteome</keyword>
<evidence type="ECO:0000256" key="7">
    <source>
        <dbReference type="PROSITE-ProRule" id="PRU00169"/>
    </source>
</evidence>
<accession>S9PL97</accession>
<dbReference type="Pfam" id="PF02518">
    <property type="entry name" value="HATPase_c"/>
    <property type="match status" value="1"/>
</dbReference>
<dbReference type="PROSITE" id="PS50110">
    <property type="entry name" value="RESPONSE_REGULATORY"/>
    <property type="match status" value="1"/>
</dbReference>
<evidence type="ECO:0000256" key="8">
    <source>
        <dbReference type="SAM" id="Coils"/>
    </source>
</evidence>
<feature type="domain" description="Histidine kinase" evidence="9">
    <location>
        <begin position="175"/>
        <end position="392"/>
    </location>
</feature>
<dbReference type="PROSITE" id="PS50109">
    <property type="entry name" value="HIS_KIN"/>
    <property type="match status" value="1"/>
</dbReference>
<dbReference type="InterPro" id="IPR001789">
    <property type="entry name" value="Sig_transdc_resp-reg_receiver"/>
</dbReference>
<keyword evidence="8" id="KW-0175">Coiled coil</keyword>
<dbReference type="OrthoDB" id="5392202at2"/>
<protein>
    <recommendedName>
        <fullName evidence="2">histidine kinase</fullName>
        <ecNumber evidence="2">2.7.13.3</ecNumber>
    </recommendedName>
</protein>
<dbReference type="SMART" id="SM00388">
    <property type="entry name" value="HisKA"/>
    <property type="match status" value="1"/>
</dbReference>
<dbReference type="eggNOG" id="COG5002">
    <property type="taxonomic scope" value="Bacteria"/>
</dbReference>
<evidence type="ECO:0000256" key="1">
    <source>
        <dbReference type="ARBA" id="ARBA00000085"/>
    </source>
</evidence>
<evidence type="ECO:0000256" key="6">
    <source>
        <dbReference type="ARBA" id="ARBA00023012"/>
    </source>
</evidence>
<proteinExistence type="predicted"/>
<evidence type="ECO:0000259" key="9">
    <source>
        <dbReference type="PROSITE" id="PS50109"/>
    </source>
</evidence>
<dbReference type="GO" id="GO:0008168">
    <property type="term" value="F:methyltransferase activity"/>
    <property type="evidence" value="ECO:0007669"/>
    <property type="project" value="UniProtKB-KW"/>
</dbReference>
<dbReference type="eggNOG" id="COG0745">
    <property type="taxonomic scope" value="Bacteria"/>
</dbReference>
<feature type="coiled-coil region" evidence="8">
    <location>
        <begin position="145"/>
        <end position="175"/>
    </location>
</feature>
<dbReference type="Pfam" id="PF00072">
    <property type="entry name" value="Response_reg"/>
    <property type="match status" value="1"/>
</dbReference>
<evidence type="ECO:0000313" key="12">
    <source>
        <dbReference type="Proteomes" id="UP000011682"/>
    </source>
</evidence>
<dbReference type="InterPro" id="IPR003661">
    <property type="entry name" value="HisK_dim/P_dom"/>
</dbReference>
<comment type="catalytic activity">
    <reaction evidence="1">
        <text>ATP + protein L-histidine = ADP + protein N-phospho-L-histidine.</text>
        <dbReference type="EC" id="2.7.13.3"/>
    </reaction>
</comment>
<dbReference type="PANTHER" id="PTHR43547">
    <property type="entry name" value="TWO-COMPONENT HISTIDINE KINASE"/>
    <property type="match status" value="1"/>
</dbReference>
<dbReference type="AlphaFoldDB" id="S9PL97"/>
<dbReference type="InterPro" id="IPR005467">
    <property type="entry name" value="His_kinase_dom"/>
</dbReference>
<keyword evidence="5" id="KW-0418">Kinase</keyword>
<dbReference type="InterPro" id="IPR036097">
    <property type="entry name" value="HisK_dim/P_sf"/>
</dbReference>
<dbReference type="RefSeq" id="WP_002632707.1">
    <property type="nucleotide sequence ID" value="NZ_ANAH02000004.1"/>
</dbReference>
<feature type="modified residue" description="4-aspartylphosphate" evidence="7">
    <location>
        <position position="470"/>
    </location>
</feature>
<dbReference type="InterPro" id="IPR003594">
    <property type="entry name" value="HATPase_dom"/>
</dbReference>
<dbReference type="GO" id="GO:0000155">
    <property type="term" value="F:phosphorelay sensor kinase activity"/>
    <property type="evidence" value="ECO:0007669"/>
    <property type="project" value="InterPro"/>
</dbReference>
<dbReference type="PANTHER" id="PTHR43547:SF2">
    <property type="entry name" value="HYBRID SIGNAL TRANSDUCTION HISTIDINE KINASE C"/>
    <property type="match status" value="1"/>
</dbReference>
<dbReference type="SMART" id="SM00387">
    <property type="entry name" value="HATPase_c"/>
    <property type="match status" value="1"/>
</dbReference>
<dbReference type="GO" id="GO:0032259">
    <property type="term" value="P:methylation"/>
    <property type="evidence" value="ECO:0007669"/>
    <property type="project" value="UniProtKB-KW"/>
</dbReference>
<keyword evidence="4" id="KW-0808">Transferase</keyword>
<dbReference type="CDD" id="cd16922">
    <property type="entry name" value="HATPase_EvgS-ArcB-TorS-like"/>
    <property type="match status" value="1"/>
</dbReference>
<dbReference type="EC" id="2.7.13.3" evidence="2"/>
<dbReference type="CDD" id="cd17580">
    <property type="entry name" value="REC_2_DhkD-like"/>
    <property type="match status" value="1"/>
</dbReference>
<dbReference type="Pfam" id="PF00512">
    <property type="entry name" value="HisKA"/>
    <property type="match status" value="1"/>
</dbReference>
<evidence type="ECO:0000256" key="4">
    <source>
        <dbReference type="ARBA" id="ARBA00022679"/>
    </source>
</evidence>